<keyword evidence="1" id="KW-0812">Transmembrane</keyword>
<sequence length="81" mass="8975">MKSRKTQKLPDNSHNLLKYLSLGTQLLVALGLAVWAGIWIDKRLGFSMPLSVWILPLLVIAVTIFKLVKETAGKSNGKKTN</sequence>
<proteinExistence type="predicted"/>
<accession>A0ABS9BD33</accession>
<organism evidence="2 3">
    <name type="scientific">Flavihumibacter fluminis</name>
    <dbReference type="NCBI Taxonomy" id="2909236"/>
    <lineage>
        <taxon>Bacteria</taxon>
        <taxon>Pseudomonadati</taxon>
        <taxon>Bacteroidota</taxon>
        <taxon>Chitinophagia</taxon>
        <taxon>Chitinophagales</taxon>
        <taxon>Chitinophagaceae</taxon>
        <taxon>Flavihumibacter</taxon>
    </lineage>
</organism>
<keyword evidence="1" id="KW-0472">Membrane</keyword>
<dbReference type="EMBL" id="JAKEVY010000001">
    <property type="protein sequence ID" value="MCF1713608.1"/>
    <property type="molecule type" value="Genomic_DNA"/>
</dbReference>
<protein>
    <submittedName>
        <fullName evidence="2">AtpZ/AtpI family protein</fullName>
    </submittedName>
</protein>
<comment type="caution">
    <text evidence="2">The sequence shown here is derived from an EMBL/GenBank/DDBJ whole genome shotgun (WGS) entry which is preliminary data.</text>
</comment>
<keyword evidence="3" id="KW-1185">Reference proteome</keyword>
<dbReference type="Pfam" id="PF09527">
    <property type="entry name" value="ATPase_gene1"/>
    <property type="match status" value="1"/>
</dbReference>
<dbReference type="RefSeq" id="WP_234864137.1">
    <property type="nucleotide sequence ID" value="NZ_JAKEVY010000001.1"/>
</dbReference>
<evidence type="ECO:0000313" key="2">
    <source>
        <dbReference type="EMBL" id="MCF1713608.1"/>
    </source>
</evidence>
<dbReference type="Proteomes" id="UP001200145">
    <property type="component" value="Unassembled WGS sequence"/>
</dbReference>
<evidence type="ECO:0000313" key="3">
    <source>
        <dbReference type="Proteomes" id="UP001200145"/>
    </source>
</evidence>
<feature type="transmembrane region" description="Helical" evidence="1">
    <location>
        <begin position="20"/>
        <end position="40"/>
    </location>
</feature>
<dbReference type="InterPro" id="IPR032820">
    <property type="entry name" value="ATPase_put"/>
</dbReference>
<feature type="transmembrane region" description="Helical" evidence="1">
    <location>
        <begin position="46"/>
        <end position="68"/>
    </location>
</feature>
<gene>
    <name evidence="2" type="ORF">L0U88_03070</name>
</gene>
<evidence type="ECO:0000256" key="1">
    <source>
        <dbReference type="SAM" id="Phobius"/>
    </source>
</evidence>
<name>A0ABS9BD33_9BACT</name>
<keyword evidence="1" id="KW-1133">Transmembrane helix</keyword>
<reference evidence="2 3" key="1">
    <citation type="submission" date="2022-01" db="EMBL/GenBank/DDBJ databases">
        <title>Flavihumibacter sp. nov., isolated from sediment of a river.</title>
        <authorList>
            <person name="Liu H."/>
        </authorList>
    </citation>
    <scope>NUCLEOTIDE SEQUENCE [LARGE SCALE GENOMIC DNA]</scope>
    <source>
        <strain evidence="2 3">RY-1</strain>
    </source>
</reference>